<dbReference type="PATRIC" id="fig|580047.4.peg.340"/>
<sequence length="51" mass="6098">MLKDLWLKGLCWLNRYWENSLTMEAPQTRSFFVCVEKRRTISGGLSREFLS</sequence>
<evidence type="ECO:0000313" key="1">
    <source>
        <dbReference type="EMBL" id="AEP35150.1"/>
    </source>
</evidence>
<dbReference type="AlphaFoldDB" id="G4NMF6"/>
<protein>
    <submittedName>
        <fullName evidence="1">Uncharacterized protein</fullName>
    </submittedName>
</protein>
<dbReference type="EMBL" id="CP002401">
    <property type="protein sequence ID" value="AEP35150.1"/>
    <property type="molecule type" value="Genomic_DNA"/>
</dbReference>
<name>G4NMF6_CHLT4</name>
<dbReference type="KEGG" id="cra:CTO_0969"/>
<proteinExistence type="predicted"/>
<dbReference type="Proteomes" id="UP000009287">
    <property type="component" value="Chromosome"/>
</dbReference>
<organism evidence="1 2">
    <name type="scientific">Chlamydia trachomatis serovar A (strain A2497)</name>
    <dbReference type="NCBI Taxonomy" id="580047"/>
    <lineage>
        <taxon>Bacteria</taxon>
        <taxon>Pseudomonadati</taxon>
        <taxon>Chlamydiota</taxon>
        <taxon>Chlamydiia</taxon>
        <taxon>Chlamydiales</taxon>
        <taxon>Chlamydiaceae</taxon>
        <taxon>Chlamydia/Chlamydophila group</taxon>
        <taxon>Chlamydia</taxon>
    </lineage>
</organism>
<gene>
    <name evidence="1" type="ordered locus">CTO_0969</name>
</gene>
<reference evidence="1 2" key="1">
    <citation type="journal article" date="2011" name="J. Exp. Med.">
        <title>A live-attenuated chlamydial vaccine protects against trachoma in nonhuman primates.</title>
        <authorList>
            <person name="Kari L."/>
            <person name="Whitmire W.M."/>
            <person name="Olivares-Zavaleta N."/>
            <person name="Goheen M.M."/>
            <person name="Taylor L.D."/>
            <person name="Carlson J.H."/>
            <person name="Sturdevant G.L."/>
            <person name="Lu C."/>
            <person name="Bakios L.E."/>
            <person name="Randall L.B."/>
            <person name="Parnell M.J."/>
            <person name="Zhong G."/>
            <person name="Caldwell H.D."/>
        </authorList>
    </citation>
    <scope>NUCLEOTIDE SEQUENCE [LARGE SCALE GENOMIC DNA]</scope>
    <source>
        <strain evidence="1 2">A2497</strain>
    </source>
</reference>
<evidence type="ECO:0000313" key="2">
    <source>
        <dbReference type="Proteomes" id="UP000009287"/>
    </source>
</evidence>
<accession>G4NMF6</accession>